<name>A0A815LZ72_9BILA</name>
<reference evidence="1" key="1">
    <citation type="submission" date="2021-02" db="EMBL/GenBank/DDBJ databases">
        <authorList>
            <person name="Nowell W R."/>
        </authorList>
    </citation>
    <scope>NUCLEOTIDE SEQUENCE</scope>
</reference>
<dbReference type="SUPFAM" id="SSF52047">
    <property type="entry name" value="RNI-like"/>
    <property type="match status" value="1"/>
</dbReference>
<evidence type="ECO:0000313" key="2">
    <source>
        <dbReference type="EMBL" id="CAF4052344.1"/>
    </source>
</evidence>
<dbReference type="Proteomes" id="UP000663881">
    <property type="component" value="Unassembled WGS sequence"/>
</dbReference>
<gene>
    <name evidence="2" type="ORF">OKA104_LOCUS32870</name>
    <name evidence="1" type="ORF">VCS650_LOCUS37443</name>
</gene>
<evidence type="ECO:0000313" key="1">
    <source>
        <dbReference type="EMBL" id="CAF1416434.1"/>
    </source>
</evidence>
<organism evidence="1 3">
    <name type="scientific">Adineta steineri</name>
    <dbReference type="NCBI Taxonomy" id="433720"/>
    <lineage>
        <taxon>Eukaryota</taxon>
        <taxon>Metazoa</taxon>
        <taxon>Spiralia</taxon>
        <taxon>Gnathifera</taxon>
        <taxon>Rotifera</taxon>
        <taxon>Eurotatoria</taxon>
        <taxon>Bdelloidea</taxon>
        <taxon>Adinetida</taxon>
        <taxon>Adinetidae</taxon>
        <taxon>Adineta</taxon>
    </lineage>
</organism>
<accession>A0A815LZ72</accession>
<dbReference type="EMBL" id="CAJNON010001012">
    <property type="protein sequence ID" value="CAF1416434.1"/>
    <property type="molecule type" value="Genomic_DNA"/>
</dbReference>
<comment type="caution">
    <text evidence="1">The sequence shown here is derived from an EMBL/GenBank/DDBJ whole genome shotgun (WGS) entry which is preliminary data.</text>
</comment>
<dbReference type="OrthoDB" id="10021889at2759"/>
<dbReference type="AlphaFoldDB" id="A0A815LZ72"/>
<dbReference type="EMBL" id="CAJOAY010004047">
    <property type="protein sequence ID" value="CAF4052344.1"/>
    <property type="molecule type" value="Genomic_DNA"/>
</dbReference>
<evidence type="ECO:0008006" key="4">
    <source>
        <dbReference type="Google" id="ProtNLM"/>
    </source>
</evidence>
<proteinExistence type="predicted"/>
<evidence type="ECO:0000313" key="3">
    <source>
        <dbReference type="Proteomes" id="UP000663891"/>
    </source>
</evidence>
<sequence length="525" mass="61931">MSITTIEHFSNEIFYEIFEYFDAYAIFNDFSNLNNRFQLLLNSSLIRLKLDGNYLESKELLHSLRHQILSIHSFDENTTKIISTIKSNLSLFQSLQSLILYSIKSDILSSLFHQLSSLPTFYSLTIDVGTEEQDHANIYQSIFNLPKLKYLNYGTCDYGDIDIVISLPIATDQQKTSIEYFIMSQRSSMKDLFTLLSYTPNVRYLKFLNFIAIDNLNTIEPIKLINLTKLSMIICQMTFDEFEIVIKKMGLNLKILSLNIRHEDMAYLNAKRWEDFLQENLSQLEKFYFIKMVYFSDDYETRMYLGEQNEFSSTFWIERKKWFEYDSESNQLLKSVELEIANVSPERSLKSISISDHIYHALTITQIYHLQISTTISLENLYKILVLLPDIETLTLFRLLFTNPTSITDEELQPLCLLFREKHCQKLSFSDVYQMADVHFLMLICFHVNHLHLHCDDYNHIESFVGLILSHVRSRTDSKLRLLSFTMLKFANDMIEFLTKIIKKNKLLNDFIIEQVNNDVYIKWT</sequence>
<protein>
    <recommendedName>
        <fullName evidence="4">F-box domain-containing protein</fullName>
    </recommendedName>
</protein>
<dbReference type="Proteomes" id="UP000663891">
    <property type="component" value="Unassembled WGS sequence"/>
</dbReference>